<dbReference type="PATRIC" id="fig|1121022.4.peg.2784"/>
<evidence type="ECO:0000313" key="2">
    <source>
        <dbReference type="EMBL" id="ESQ89790.1"/>
    </source>
</evidence>
<dbReference type="Proteomes" id="UP000017837">
    <property type="component" value="Unassembled WGS sequence"/>
</dbReference>
<proteinExistence type="predicted"/>
<dbReference type="InterPro" id="IPR037066">
    <property type="entry name" value="Plug_dom_sf"/>
</dbReference>
<name>V4PW27_9CAUL</name>
<gene>
    <name evidence="2" type="ORF">ABENE_13690</name>
</gene>
<keyword evidence="1" id="KW-0732">Signal</keyword>
<comment type="caution">
    <text evidence="2">The sequence shown here is derived from an EMBL/GenBank/DDBJ whole genome shotgun (WGS) entry which is preliminary data.</text>
</comment>
<dbReference type="SUPFAM" id="SSF56935">
    <property type="entry name" value="Porins"/>
    <property type="match status" value="1"/>
</dbReference>
<evidence type="ECO:0000256" key="1">
    <source>
        <dbReference type="SAM" id="SignalP"/>
    </source>
</evidence>
<reference evidence="2 3" key="1">
    <citation type="journal article" date="2014" name="Nature">
        <title>Sequential evolution of bacterial morphology by co-option of a developmental regulator.</title>
        <authorList>
            <person name="Jiang C."/>
            <person name="Brown P.J."/>
            <person name="Ducret A."/>
            <person name="Brun Y.V."/>
        </authorList>
    </citation>
    <scope>NUCLEOTIDE SEQUENCE [LARGE SCALE GENOMIC DNA]</scope>
    <source>
        <strain evidence="2 3">DSM 16100</strain>
    </source>
</reference>
<keyword evidence="3" id="KW-1185">Reference proteome</keyword>
<evidence type="ECO:0000313" key="3">
    <source>
        <dbReference type="Proteomes" id="UP000017837"/>
    </source>
</evidence>
<protein>
    <recommendedName>
        <fullName evidence="4">TonB-dependent receptor plug domain-containing protein</fullName>
    </recommendedName>
</protein>
<dbReference type="RefSeq" id="WP_018081577.1">
    <property type="nucleotide sequence ID" value="NZ_AQWM01000006.1"/>
</dbReference>
<dbReference type="PROSITE" id="PS51257">
    <property type="entry name" value="PROKAR_LIPOPROTEIN"/>
    <property type="match status" value="1"/>
</dbReference>
<organism evidence="2 3">
    <name type="scientific">Asticcacaulis benevestitus DSM 16100 = ATCC BAA-896</name>
    <dbReference type="NCBI Taxonomy" id="1121022"/>
    <lineage>
        <taxon>Bacteria</taxon>
        <taxon>Pseudomonadati</taxon>
        <taxon>Pseudomonadota</taxon>
        <taxon>Alphaproteobacteria</taxon>
        <taxon>Caulobacterales</taxon>
        <taxon>Caulobacteraceae</taxon>
        <taxon>Asticcacaulis</taxon>
    </lineage>
</organism>
<feature type="chain" id="PRO_5004725462" description="TonB-dependent receptor plug domain-containing protein" evidence="1">
    <location>
        <begin position="30"/>
        <end position="97"/>
    </location>
</feature>
<dbReference type="Gene3D" id="2.170.130.10">
    <property type="entry name" value="TonB-dependent receptor, plug domain"/>
    <property type="match status" value="1"/>
</dbReference>
<dbReference type="AlphaFoldDB" id="V4PW27"/>
<feature type="signal peptide" evidence="1">
    <location>
        <begin position="1"/>
        <end position="29"/>
    </location>
</feature>
<dbReference type="EMBL" id="AWGB01000028">
    <property type="protein sequence ID" value="ESQ89790.1"/>
    <property type="molecule type" value="Genomic_DNA"/>
</dbReference>
<accession>V4PW27</accession>
<evidence type="ECO:0008006" key="4">
    <source>
        <dbReference type="Google" id="ProtNLM"/>
    </source>
</evidence>
<sequence>MSTHLLKRSLQFASASVVALALATGCAYAQQSDAAAPDANADDSTVVVVTASRIVSRGFKAPTPTTSISATDIANQAQPNIFTTIVQLPSLQGSSGD</sequence>